<evidence type="ECO:0000256" key="1">
    <source>
        <dbReference type="ARBA" id="ARBA00022485"/>
    </source>
</evidence>
<dbReference type="PANTHER" id="PTHR43687:SF1">
    <property type="entry name" value="FERREDOXIN III"/>
    <property type="match status" value="1"/>
</dbReference>
<organism evidence="7 8">
    <name type="scientific">Desulfurispirillum indicum (strain ATCC BAA-1389 / DSM 22839 / S5)</name>
    <dbReference type="NCBI Taxonomy" id="653733"/>
    <lineage>
        <taxon>Bacteria</taxon>
        <taxon>Pseudomonadati</taxon>
        <taxon>Chrysiogenota</taxon>
        <taxon>Chrysiogenia</taxon>
        <taxon>Chrysiogenales</taxon>
        <taxon>Chrysiogenaceae</taxon>
        <taxon>Desulfurispirillum</taxon>
    </lineage>
</organism>
<evidence type="ECO:0000256" key="2">
    <source>
        <dbReference type="ARBA" id="ARBA00022723"/>
    </source>
</evidence>
<proteinExistence type="predicted"/>
<keyword evidence="4" id="KW-0411">Iron-sulfur</keyword>
<evidence type="ECO:0000256" key="4">
    <source>
        <dbReference type="ARBA" id="ARBA00023014"/>
    </source>
</evidence>
<reference evidence="7 8" key="1">
    <citation type="submission" date="2010-12" db="EMBL/GenBank/DDBJ databases">
        <title>Complete sequence of Desulfurispirillum indicum S5.</title>
        <authorList>
            <consortium name="US DOE Joint Genome Institute"/>
            <person name="Lucas S."/>
            <person name="Copeland A."/>
            <person name="Lapidus A."/>
            <person name="Cheng J.-F."/>
            <person name="Goodwin L."/>
            <person name="Pitluck S."/>
            <person name="Chertkov O."/>
            <person name="Held B."/>
            <person name="Detter J.C."/>
            <person name="Han C."/>
            <person name="Tapia R."/>
            <person name="Land M."/>
            <person name="Hauser L."/>
            <person name="Kyrpides N."/>
            <person name="Ivanova N."/>
            <person name="Mikhailova N."/>
            <person name="Haggblom M."/>
            <person name="Rauschenbach I."/>
            <person name="Bini E."/>
            <person name="Woyke T."/>
        </authorList>
    </citation>
    <scope>NUCLEOTIDE SEQUENCE [LARGE SCALE GENOMIC DNA]</scope>
    <source>
        <strain evidence="8">ATCC BAA-1389 / DSM 22839 / S5</strain>
    </source>
</reference>
<evidence type="ECO:0000313" key="8">
    <source>
        <dbReference type="Proteomes" id="UP000002572"/>
    </source>
</evidence>
<dbReference type="GO" id="GO:0046872">
    <property type="term" value="F:metal ion binding"/>
    <property type="evidence" value="ECO:0007669"/>
    <property type="project" value="UniProtKB-KW"/>
</dbReference>
<dbReference type="InterPro" id="IPR017896">
    <property type="entry name" value="4Fe4S_Fe-S-bd"/>
</dbReference>
<dbReference type="InterPro" id="IPR017900">
    <property type="entry name" value="4Fe4S_Fe_S_CS"/>
</dbReference>
<keyword evidence="8" id="KW-1185">Reference proteome</keyword>
<dbReference type="GO" id="GO:0051539">
    <property type="term" value="F:4 iron, 4 sulfur cluster binding"/>
    <property type="evidence" value="ECO:0007669"/>
    <property type="project" value="UniProtKB-KW"/>
</dbReference>
<dbReference type="OrthoDB" id="9798098at2"/>
<feature type="domain" description="4Fe-4S ferredoxin-type" evidence="6">
    <location>
        <begin position="45"/>
        <end position="74"/>
    </location>
</feature>
<keyword evidence="2" id="KW-0479">Metal-binding</keyword>
<dbReference type="KEGG" id="din:Selin_2179"/>
<dbReference type="HOGENOM" id="CLU_048087_0_0_0"/>
<evidence type="ECO:0000256" key="3">
    <source>
        <dbReference type="ARBA" id="ARBA00023004"/>
    </source>
</evidence>
<feature type="domain" description="4Fe-4S ferredoxin-type" evidence="6">
    <location>
        <begin position="253"/>
        <end position="283"/>
    </location>
</feature>
<dbReference type="Pfam" id="PF12838">
    <property type="entry name" value="Fer4_7"/>
    <property type="match status" value="1"/>
</dbReference>
<dbReference type="InParanoid" id="E6W3L8"/>
<dbReference type="eggNOG" id="COG1149">
    <property type="taxonomic scope" value="Bacteria"/>
</dbReference>
<evidence type="ECO:0000313" key="7">
    <source>
        <dbReference type="EMBL" id="ADU66899.1"/>
    </source>
</evidence>
<dbReference type="Gene3D" id="3.30.70.20">
    <property type="match status" value="2"/>
</dbReference>
<sequence length="377" mass="41047">MKTPAITDDRLLFFHQLCLNHKLPHPVCSGCVDACPFGALQQQGSSIEIDHDRCTLCGACVAACPVLAVNLRQHPYAGISGHITEKPYFALGCFRQSAGQEHIRIPCARVVDIALLGHRAIEQPDESASMQILTADCTRCPCNGDGGLPSHISSLQEESAFWRIPVDIELQQVSSKDRTGKGAPPSSGSGLSRRSLLRFFRSGEPHIASSAPANSAPDTCESSCHKRQLLLAYLSRTPFPLSSATVLPGHSFGQIHMERGGECTLCEVCTRLCPTRALYWLDSENQRSLRFDPTLCIACKRCTLCPGKLLTLQSITCGEFFSGTRDLCQFATAACESCDDLFVKNPETNGLLCPVCQTMAKNQQRLLADLKNCSDTQ</sequence>
<dbReference type="STRING" id="653733.Selin_2179"/>
<evidence type="ECO:0000259" key="6">
    <source>
        <dbReference type="PROSITE" id="PS51379"/>
    </source>
</evidence>
<accession>E6W3L8</accession>
<dbReference type="PROSITE" id="PS51379">
    <property type="entry name" value="4FE4S_FER_2"/>
    <property type="match status" value="2"/>
</dbReference>
<dbReference type="PROSITE" id="PS00198">
    <property type="entry name" value="4FE4S_FER_1"/>
    <property type="match status" value="2"/>
</dbReference>
<keyword evidence="1" id="KW-0004">4Fe-4S</keyword>
<keyword evidence="3" id="KW-0408">Iron</keyword>
<protein>
    <recommendedName>
        <fullName evidence="6">4Fe-4S ferredoxin-type domain-containing protein</fullName>
    </recommendedName>
</protein>
<dbReference type="Proteomes" id="UP000002572">
    <property type="component" value="Chromosome"/>
</dbReference>
<evidence type="ECO:0000256" key="5">
    <source>
        <dbReference type="SAM" id="MobiDB-lite"/>
    </source>
</evidence>
<dbReference type="SUPFAM" id="SSF54862">
    <property type="entry name" value="4Fe-4S ferredoxins"/>
    <property type="match status" value="1"/>
</dbReference>
<dbReference type="InterPro" id="IPR050572">
    <property type="entry name" value="Fe-S_Ferredoxin"/>
</dbReference>
<dbReference type="eggNOG" id="COG1148">
    <property type="taxonomic scope" value="Bacteria"/>
</dbReference>
<dbReference type="RefSeq" id="WP_013506777.1">
    <property type="nucleotide sequence ID" value="NC_014836.1"/>
</dbReference>
<gene>
    <name evidence="7" type="ordered locus">Selin_2179</name>
</gene>
<feature type="region of interest" description="Disordered" evidence="5">
    <location>
        <begin position="173"/>
        <end position="192"/>
    </location>
</feature>
<dbReference type="PANTHER" id="PTHR43687">
    <property type="entry name" value="ADENYLYLSULFATE REDUCTASE, BETA SUBUNIT"/>
    <property type="match status" value="1"/>
</dbReference>
<name>E6W3L8_DESIS</name>
<dbReference type="EMBL" id="CP002432">
    <property type="protein sequence ID" value="ADU66899.1"/>
    <property type="molecule type" value="Genomic_DNA"/>
</dbReference>
<dbReference type="AlphaFoldDB" id="E6W3L8"/>